<proteinExistence type="predicted"/>
<evidence type="ECO:0000313" key="1">
    <source>
        <dbReference type="EMBL" id="TKC55818.1"/>
    </source>
</evidence>
<dbReference type="GO" id="GO:0016740">
    <property type="term" value="F:transferase activity"/>
    <property type="evidence" value="ECO:0007669"/>
    <property type="project" value="UniProtKB-KW"/>
</dbReference>
<accession>A0A4U1FXY7</accession>
<comment type="caution">
    <text evidence="1">The sequence shown here is derived from an EMBL/GenBank/DDBJ whole genome shotgun (WGS) entry which is preliminary data.</text>
</comment>
<dbReference type="EMBL" id="SWDX01000015">
    <property type="protein sequence ID" value="TKC55818.1"/>
    <property type="molecule type" value="Genomic_DNA"/>
</dbReference>
<dbReference type="SUPFAM" id="SSF53448">
    <property type="entry name" value="Nucleotide-diphospho-sugar transferases"/>
    <property type="match status" value="1"/>
</dbReference>
<dbReference type="AlphaFoldDB" id="A0A4U1FXY7"/>
<dbReference type="InterPro" id="IPR029044">
    <property type="entry name" value="Nucleotide-diphossugar_trans"/>
</dbReference>
<reference evidence="1 2" key="1">
    <citation type="submission" date="2019-04" db="EMBL/GenBank/DDBJ databases">
        <title>Pedobacter sp. RP-1-16 sp. nov., isolated from Arctic soil.</title>
        <authorList>
            <person name="Dahal R.H."/>
            <person name="Kim D.-U."/>
        </authorList>
    </citation>
    <scope>NUCLEOTIDE SEQUENCE [LARGE SCALE GENOMIC DNA]</scope>
    <source>
        <strain evidence="1 2">RP-1-16</strain>
    </source>
</reference>
<protein>
    <submittedName>
        <fullName evidence="1">Glycosyltransferase family 2 protein</fullName>
    </submittedName>
</protein>
<keyword evidence="1" id="KW-0808">Transferase</keyword>
<sequence length="292" mass="34081">MKVAGFTFIKSAITNDYPIIEAITSILPICDEFVVAVGKSEDRTLELIESISSPKIKIIETEWDPELRAGGQVFAEETNKAFEAISTDADWAFYIQGDECVHEQYLPYIKQEMESALNDQKIEGLLFKYHHFYGSYDFIAQSRKWYRREIRIVKRALNVKSYKDAQGFRIDDRKIRVKLIDAYINHYGWVKPPNRLIEKGLNFRSFYDNDAVKSEVPQNAEFDYGNAGQLIRFTGSHPAVIKNRIERLKWDFDLSKIKVKSTHSLRQQVLQRIFELTGTRIGEYKNYKLIKK</sequence>
<dbReference type="RefSeq" id="WP_136882174.1">
    <property type="nucleotide sequence ID" value="NZ_SWDX01000015.1"/>
</dbReference>
<dbReference type="Proteomes" id="UP000309594">
    <property type="component" value="Unassembled WGS sequence"/>
</dbReference>
<evidence type="ECO:0000313" key="2">
    <source>
        <dbReference type="Proteomes" id="UP000309594"/>
    </source>
</evidence>
<gene>
    <name evidence="1" type="ORF">FBD94_24545</name>
</gene>
<organism evidence="1 2">
    <name type="scientific">Pedobacter hiemivivus</name>
    <dbReference type="NCBI Taxonomy" id="2530454"/>
    <lineage>
        <taxon>Bacteria</taxon>
        <taxon>Pseudomonadati</taxon>
        <taxon>Bacteroidota</taxon>
        <taxon>Sphingobacteriia</taxon>
        <taxon>Sphingobacteriales</taxon>
        <taxon>Sphingobacteriaceae</taxon>
        <taxon>Pedobacter</taxon>
    </lineage>
</organism>
<dbReference type="Gene3D" id="3.90.550.10">
    <property type="entry name" value="Spore Coat Polysaccharide Biosynthesis Protein SpsA, Chain A"/>
    <property type="match status" value="1"/>
</dbReference>
<name>A0A4U1FXY7_9SPHI</name>